<sequence length="103" mass="10609">MVALLPKPPPDSVGIGEASFTGVGTVGAAVGDAVGVASPAGLVELLQATASSRGRVRSNPAVRRTAFLTVGQSRLSGLRLRTRRTAYAQTVPGPGRHHRDRTP</sequence>
<dbReference type="Proteomes" id="UP001499863">
    <property type="component" value="Unassembled WGS sequence"/>
</dbReference>
<reference evidence="2" key="1">
    <citation type="journal article" date="2019" name="Int. J. Syst. Evol. Microbiol.">
        <title>The Global Catalogue of Microorganisms (GCM) 10K type strain sequencing project: providing services to taxonomists for standard genome sequencing and annotation.</title>
        <authorList>
            <consortium name="The Broad Institute Genomics Platform"/>
            <consortium name="The Broad Institute Genome Sequencing Center for Infectious Disease"/>
            <person name="Wu L."/>
            <person name="Ma J."/>
        </authorList>
    </citation>
    <scope>NUCLEOTIDE SEQUENCE [LARGE SCALE GENOMIC DNA]</scope>
    <source>
        <strain evidence="2">JCM 12393</strain>
    </source>
</reference>
<accession>A0ABP4IB08</accession>
<organism evidence="1 2">
    <name type="scientific">Kitasatospora putterlickiae</name>
    <dbReference type="NCBI Taxonomy" id="221725"/>
    <lineage>
        <taxon>Bacteria</taxon>
        <taxon>Bacillati</taxon>
        <taxon>Actinomycetota</taxon>
        <taxon>Actinomycetes</taxon>
        <taxon>Kitasatosporales</taxon>
        <taxon>Streptomycetaceae</taxon>
        <taxon>Kitasatospora</taxon>
    </lineage>
</organism>
<evidence type="ECO:0000313" key="2">
    <source>
        <dbReference type="Proteomes" id="UP001499863"/>
    </source>
</evidence>
<name>A0ABP4IB08_9ACTN</name>
<gene>
    <name evidence="1" type="ORF">GCM10009639_00330</name>
</gene>
<dbReference type="EMBL" id="BAAAKJ010000002">
    <property type="protein sequence ID" value="GAA1381880.1"/>
    <property type="molecule type" value="Genomic_DNA"/>
</dbReference>
<protein>
    <submittedName>
        <fullName evidence="1">Uncharacterized protein</fullName>
    </submittedName>
</protein>
<proteinExistence type="predicted"/>
<evidence type="ECO:0000313" key="1">
    <source>
        <dbReference type="EMBL" id="GAA1381880.1"/>
    </source>
</evidence>
<keyword evidence="2" id="KW-1185">Reference proteome</keyword>
<comment type="caution">
    <text evidence="1">The sequence shown here is derived from an EMBL/GenBank/DDBJ whole genome shotgun (WGS) entry which is preliminary data.</text>
</comment>